<keyword evidence="11" id="KW-0406">Ion transport</keyword>
<dbReference type="GO" id="GO:0016787">
    <property type="term" value="F:hydrolase activity"/>
    <property type="evidence" value="ECO:0007669"/>
    <property type="project" value="UniProtKB-KW"/>
</dbReference>
<keyword evidence="9" id="KW-0375">Hydrogen ion transport</keyword>
<comment type="subcellular location">
    <subcellularLocation>
        <location evidence="2">Endomembrane system</location>
    </subcellularLocation>
    <subcellularLocation>
        <location evidence="1">Membrane</location>
        <topology evidence="1">Single-pass membrane protein</topology>
    </subcellularLocation>
</comment>
<evidence type="ECO:0000256" key="5">
    <source>
        <dbReference type="ARBA" id="ARBA00022475"/>
    </source>
</evidence>
<dbReference type="EMBL" id="UOFN01000047">
    <property type="protein sequence ID" value="VAW75448.1"/>
    <property type="molecule type" value="Genomic_DNA"/>
</dbReference>
<dbReference type="PANTHER" id="PTHR33445">
    <property type="entry name" value="ATP SYNTHASE SUBUNIT B', CHLOROPLASTIC"/>
    <property type="match status" value="1"/>
</dbReference>
<accession>A0A3B0Y3Z8</accession>
<evidence type="ECO:0000256" key="9">
    <source>
        <dbReference type="ARBA" id="ARBA00022781"/>
    </source>
</evidence>
<protein>
    <submittedName>
        <fullName evidence="16">ATP synthase F0 sector subunit b</fullName>
        <ecNumber evidence="16">3.6.3.14</ecNumber>
    </submittedName>
</protein>
<dbReference type="InterPro" id="IPR002146">
    <property type="entry name" value="ATP_synth_b/b'su_bac/chlpt"/>
</dbReference>
<dbReference type="SUPFAM" id="SSF81573">
    <property type="entry name" value="F1F0 ATP synthase subunit B, membrane domain"/>
    <property type="match status" value="1"/>
</dbReference>
<name>A0A3B0Y3Z8_9ZZZZ</name>
<dbReference type="EC" id="3.6.3.14" evidence="16"/>
<dbReference type="Gene3D" id="1.20.5.620">
    <property type="entry name" value="F1F0 ATP synthase subunit B, membrane domain"/>
    <property type="match status" value="1"/>
</dbReference>
<keyword evidence="6" id="KW-0997">Cell inner membrane</keyword>
<evidence type="ECO:0000256" key="12">
    <source>
        <dbReference type="ARBA" id="ARBA00023136"/>
    </source>
</evidence>
<evidence type="ECO:0000256" key="14">
    <source>
        <dbReference type="ARBA" id="ARBA00025198"/>
    </source>
</evidence>
<keyword evidence="12 15" id="KW-0472">Membrane</keyword>
<dbReference type="GO" id="GO:0012505">
    <property type="term" value="C:endomembrane system"/>
    <property type="evidence" value="ECO:0007669"/>
    <property type="project" value="UniProtKB-SubCell"/>
</dbReference>
<dbReference type="GO" id="GO:0045259">
    <property type="term" value="C:proton-transporting ATP synthase complex"/>
    <property type="evidence" value="ECO:0007669"/>
    <property type="project" value="UniProtKB-KW"/>
</dbReference>
<dbReference type="CDD" id="cd06503">
    <property type="entry name" value="ATP-synt_Fo_b"/>
    <property type="match status" value="1"/>
</dbReference>
<evidence type="ECO:0000256" key="15">
    <source>
        <dbReference type="SAM" id="Phobius"/>
    </source>
</evidence>
<evidence type="ECO:0000256" key="6">
    <source>
        <dbReference type="ARBA" id="ARBA00022519"/>
    </source>
</evidence>
<evidence type="ECO:0000256" key="4">
    <source>
        <dbReference type="ARBA" id="ARBA00022448"/>
    </source>
</evidence>
<evidence type="ECO:0000256" key="3">
    <source>
        <dbReference type="ARBA" id="ARBA00005513"/>
    </source>
</evidence>
<dbReference type="FunFam" id="1.20.5.620:FF:000001">
    <property type="entry name" value="ATP synthase subunit b"/>
    <property type="match status" value="1"/>
</dbReference>
<keyword evidence="7" id="KW-0138">CF(0)</keyword>
<dbReference type="InterPro" id="IPR028987">
    <property type="entry name" value="ATP_synth_B-like_membr_sf"/>
</dbReference>
<evidence type="ECO:0000256" key="13">
    <source>
        <dbReference type="ARBA" id="ARBA00023310"/>
    </source>
</evidence>
<dbReference type="GO" id="GO:0046961">
    <property type="term" value="F:proton-transporting ATPase activity, rotational mechanism"/>
    <property type="evidence" value="ECO:0007669"/>
    <property type="project" value="TreeGrafter"/>
</dbReference>
<dbReference type="GO" id="GO:0015986">
    <property type="term" value="P:proton motive force-driven ATP synthesis"/>
    <property type="evidence" value="ECO:0007669"/>
    <property type="project" value="InterPro"/>
</dbReference>
<keyword evidence="5" id="KW-1003">Cell membrane</keyword>
<dbReference type="AlphaFoldDB" id="A0A3B0Y3Z8"/>
<evidence type="ECO:0000256" key="1">
    <source>
        <dbReference type="ARBA" id="ARBA00004167"/>
    </source>
</evidence>
<feature type="transmembrane region" description="Helical" evidence="15">
    <location>
        <begin position="6"/>
        <end position="26"/>
    </location>
</feature>
<keyword evidence="13" id="KW-0066">ATP synthesis</keyword>
<gene>
    <name evidence="16" type="ORF">MNBD_GAMMA15-536</name>
</gene>
<evidence type="ECO:0000256" key="8">
    <source>
        <dbReference type="ARBA" id="ARBA00022692"/>
    </source>
</evidence>
<keyword evidence="8 15" id="KW-0812">Transmembrane</keyword>
<dbReference type="NCBIfam" id="NF004411">
    <property type="entry name" value="PRK05759.1-2"/>
    <property type="match status" value="1"/>
</dbReference>
<evidence type="ECO:0000256" key="2">
    <source>
        <dbReference type="ARBA" id="ARBA00004308"/>
    </source>
</evidence>
<dbReference type="Pfam" id="PF00430">
    <property type="entry name" value="ATP-synt_B"/>
    <property type="match status" value="1"/>
</dbReference>
<comment type="similarity">
    <text evidence="3">Belongs to the ATPase B chain family.</text>
</comment>
<evidence type="ECO:0000256" key="10">
    <source>
        <dbReference type="ARBA" id="ARBA00022989"/>
    </source>
</evidence>
<comment type="function">
    <text evidence="14">F(1)F(0) ATP synthase produces ATP from ADP in the presence of a proton or sodium gradient. F-type ATPases consist of two structural domains, F(1) containing the extramembraneous catalytic core and F(0) containing the membrane proton channel, linked together by a central stalk and a peripheral stalk. During catalysis, ATP synthesis in the catalytic domain of F(1) is coupled via a rotary mechanism of the central stalk subunits to proton translocation.</text>
</comment>
<keyword evidence="16" id="KW-0378">Hydrolase</keyword>
<evidence type="ECO:0000256" key="11">
    <source>
        <dbReference type="ARBA" id="ARBA00023065"/>
    </source>
</evidence>
<evidence type="ECO:0000256" key="7">
    <source>
        <dbReference type="ARBA" id="ARBA00022547"/>
    </source>
</evidence>
<dbReference type="NCBIfam" id="TIGR01144">
    <property type="entry name" value="ATP_synt_b"/>
    <property type="match status" value="1"/>
</dbReference>
<sequence>MNINLTLWGQTITFFVFVWFCMKFVWPPIIAAMTERKEKIAEGLAAADRGKHEQELAQKKAVELLHEAKQQATEIISRGEKRAGEIVDEAKTDAIEEGNRLKAAAQAEIDQEVNRAREGLRGQVVEIATAGAGRILKRELDATANDELIKDLVARI</sequence>
<proteinExistence type="inferred from homology"/>
<dbReference type="InterPro" id="IPR050059">
    <property type="entry name" value="ATP_synthase_B_chain"/>
</dbReference>
<evidence type="ECO:0000313" key="16">
    <source>
        <dbReference type="EMBL" id="VAW75448.1"/>
    </source>
</evidence>
<reference evidence="16" key="1">
    <citation type="submission" date="2018-06" db="EMBL/GenBank/DDBJ databases">
        <authorList>
            <person name="Zhirakovskaya E."/>
        </authorList>
    </citation>
    <scope>NUCLEOTIDE SEQUENCE</scope>
</reference>
<dbReference type="InterPro" id="IPR005864">
    <property type="entry name" value="ATP_synth_F0_bsu_bac"/>
</dbReference>
<dbReference type="HAMAP" id="MF_01398">
    <property type="entry name" value="ATP_synth_b_bprime"/>
    <property type="match status" value="1"/>
</dbReference>
<organism evidence="16">
    <name type="scientific">hydrothermal vent metagenome</name>
    <dbReference type="NCBI Taxonomy" id="652676"/>
    <lineage>
        <taxon>unclassified sequences</taxon>
        <taxon>metagenomes</taxon>
        <taxon>ecological metagenomes</taxon>
    </lineage>
</organism>
<keyword evidence="4" id="KW-0813">Transport</keyword>
<keyword evidence="10 15" id="KW-1133">Transmembrane helix</keyword>
<dbReference type="PANTHER" id="PTHR33445:SF1">
    <property type="entry name" value="ATP SYNTHASE SUBUNIT B"/>
    <property type="match status" value="1"/>
</dbReference>